<sequence length="1093" mass="120460">MSASRTKLKQTFRTKGISVDIEERVIIVTFIVYEDSQKGRPVDSKASKKGLHKISVDPNISSRDIPTVAAEMIENCSLLNSSNQAQIERLLIQIVSESEGLDSDETFSPGRIASARRIQKIGRTLSAKLKGARQGLSSAKSVLMGLSSRFRTKAEAFSSLPPSLDMLDTYQEALYESINEKQAAAQCILRLVEEPDNIPIVASHGVLLGALARTLREEGTKCLPLMVDLVSIFMYIARSKEYRDKIVSHKLGSVMMKIPIIEFKRMKQKQRIIRELKMTLSKANARKIQKKIASTVSTGGSSPSSPPPPSSNLTSAPSSPASHALHQNTLSKLNKERKEYALMTKKQDQLLIACFEFLFSLSHDISVEERMAKKGIVTVLCDTLKRAIYAANVVSTRLAQGITNESGLSDAVLLQGGASDPGVLQQLVFVCAKFLHKLSCFSENAQEIEKNKVPQLLQKLIPVPQQYQSPQLLSPTLGVITNTCFSHVTRSALVHTHSFIDRLFSYASQAHQYREKVRKCEQLCSMHGIPIKDIDNEDEGERYTKQVYRALCEKVGDGAYDNVVSLDIVSTLIDKHALHTISRLENATARILYQLSCEREGRAGLRSLDGLVGYLLSFYGLDGKKTVGSDQSHTSTQSSRLASIGSDGNPSAASLTSVSLESIPLPVPPLFLNLLHVSDISYAILDREALVPLSNSLATQRSVVQAKIVRKLCEQCQLMCSRVHQWRVKTLVEGGHHSHPSQNSALSLKVTESFSQTAQVLAQAYLKPPELSVQDLSKIPVSNSTLRRLNSFCKTLHVLVGICVSTESTELAVEVLGAIADLTPVLLIPHLPEGVVDGVKEKEREKGDKKSDKMIRHSSSSSKVGKSISKLLSKMEVMINGSGIVEALKRSDFVLYLCELIVAKEADADLLLNAIMCVSSLLTLPNTGSLFASSRIPMALVSIVCVGASAASVLNSFSGVHEPLIMEHALFALYRMMSSATLRVSVLTIDASIPVLCAISLQLPYTDTPTRVRKLEDEELLPYLYSQNCVDLANAIIDIILVEEPDFSSKVIRERFTIYNHEFLAKISAEEEEMLGEEEDQWDTDYTYDDRYY</sequence>
<feature type="region of interest" description="Disordered" evidence="1">
    <location>
        <begin position="626"/>
        <end position="647"/>
    </location>
</feature>
<organism evidence="2 3">
    <name type="scientific">Aduncisulcus paluster</name>
    <dbReference type="NCBI Taxonomy" id="2918883"/>
    <lineage>
        <taxon>Eukaryota</taxon>
        <taxon>Metamonada</taxon>
        <taxon>Carpediemonas-like organisms</taxon>
        <taxon>Aduncisulcus</taxon>
    </lineage>
</organism>
<feature type="region of interest" description="Disordered" evidence="1">
    <location>
        <begin position="839"/>
        <end position="862"/>
    </location>
</feature>
<dbReference type="InterPro" id="IPR011989">
    <property type="entry name" value="ARM-like"/>
</dbReference>
<proteinExistence type="predicted"/>
<dbReference type="InterPro" id="IPR016024">
    <property type="entry name" value="ARM-type_fold"/>
</dbReference>
<evidence type="ECO:0000313" key="2">
    <source>
        <dbReference type="EMBL" id="GKT23479.1"/>
    </source>
</evidence>
<comment type="caution">
    <text evidence="2">The sequence shown here is derived from an EMBL/GenBank/DDBJ whole genome shotgun (WGS) entry which is preliminary data.</text>
</comment>
<dbReference type="SMART" id="SM01297">
    <property type="entry name" value="KAP"/>
    <property type="match status" value="1"/>
</dbReference>
<dbReference type="EMBL" id="BQXS01012468">
    <property type="protein sequence ID" value="GKT23479.1"/>
    <property type="molecule type" value="Genomic_DNA"/>
</dbReference>
<feature type="compositionally biased region" description="Polar residues" evidence="1">
    <location>
        <begin position="628"/>
        <end position="647"/>
    </location>
</feature>
<dbReference type="SUPFAM" id="SSF48371">
    <property type="entry name" value="ARM repeat"/>
    <property type="match status" value="1"/>
</dbReference>
<dbReference type="Pfam" id="PF05804">
    <property type="entry name" value="KAP"/>
    <property type="match status" value="1"/>
</dbReference>
<dbReference type="PANTHER" id="PTHR15605">
    <property type="entry name" value="KINESIN-ASSOCIATED PROTEINS"/>
    <property type="match status" value="1"/>
</dbReference>
<dbReference type="Proteomes" id="UP001057375">
    <property type="component" value="Unassembled WGS sequence"/>
</dbReference>
<feature type="compositionally biased region" description="Low complexity" evidence="1">
    <location>
        <begin position="311"/>
        <end position="322"/>
    </location>
</feature>
<protein>
    <submittedName>
        <fullName evidence="2">Kinesin-associated protein 3 like protein</fullName>
    </submittedName>
</protein>
<dbReference type="PANTHER" id="PTHR15605:SF2">
    <property type="entry name" value="KINESIN-ASSOCIATED PROTEIN 3"/>
    <property type="match status" value="1"/>
</dbReference>
<feature type="region of interest" description="Disordered" evidence="1">
    <location>
        <begin position="293"/>
        <end position="326"/>
    </location>
</feature>
<evidence type="ECO:0000313" key="3">
    <source>
        <dbReference type="Proteomes" id="UP001057375"/>
    </source>
</evidence>
<dbReference type="InterPro" id="IPR008658">
    <property type="entry name" value="KAP3"/>
</dbReference>
<gene>
    <name evidence="2" type="ORF">ADUPG1_012439</name>
</gene>
<evidence type="ECO:0000256" key="1">
    <source>
        <dbReference type="SAM" id="MobiDB-lite"/>
    </source>
</evidence>
<feature type="compositionally biased region" description="Basic and acidic residues" evidence="1">
    <location>
        <begin position="839"/>
        <end position="855"/>
    </location>
</feature>
<reference evidence="2" key="1">
    <citation type="submission" date="2022-03" db="EMBL/GenBank/DDBJ databases">
        <title>Draft genome sequence of Aduncisulcus paluster, a free-living microaerophilic Fornicata.</title>
        <authorList>
            <person name="Yuyama I."/>
            <person name="Kume K."/>
            <person name="Tamura T."/>
            <person name="Inagaki Y."/>
            <person name="Hashimoto T."/>
        </authorList>
    </citation>
    <scope>NUCLEOTIDE SEQUENCE</scope>
    <source>
        <strain evidence="2">NY0171</strain>
    </source>
</reference>
<dbReference type="Gene3D" id="1.25.10.10">
    <property type="entry name" value="Leucine-rich Repeat Variant"/>
    <property type="match status" value="1"/>
</dbReference>
<name>A0ABQ5JZH9_9EUKA</name>
<accession>A0ABQ5JZH9</accession>
<feature type="compositionally biased region" description="Low complexity" evidence="1">
    <location>
        <begin position="293"/>
        <end position="303"/>
    </location>
</feature>
<keyword evidence="3" id="KW-1185">Reference proteome</keyword>